<evidence type="ECO:0000313" key="2">
    <source>
        <dbReference type="EMBL" id="PWA81340.1"/>
    </source>
</evidence>
<organism evidence="2 3">
    <name type="scientific">Artemisia annua</name>
    <name type="common">Sweet wormwood</name>
    <dbReference type="NCBI Taxonomy" id="35608"/>
    <lineage>
        <taxon>Eukaryota</taxon>
        <taxon>Viridiplantae</taxon>
        <taxon>Streptophyta</taxon>
        <taxon>Embryophyta</taxon>
        <taxon>Tracheophyta</taxon>
        <taxon>Spermatophyta</taxon>
        <taxon>Magnoliopsida</taxon>
        <taxon>eudicotyledons</taxon>
        <taxon>Gunneridae</taxon>
        <taxon>Pentapetalae</taxon>
        <taxon>asterids</taxon>
        <taxon>campanulids</taxon>
        <taxon>Asterales</taxon>
        <taxon>Asteraceae</taxon>
        <taxon>Asteroideae</taxon>
        <taxon>Anthemideae</taxon>
        <taxon>Artemisiinae</taxon>
        <taxon>Artemisia</taxon>
    </lineage>
</organism>
<gene>
    <name evidence="2" type="ORF">CTI12_AA064630</name>
</gene>
<feature type="region of interest" description="Disordered" evidence="1">
    <location>
        <begin position="27"/>
        <end position="46"/>
    </location>
</feature>
<name>A0A2U1P6J7_ARTAN</name>
<keyword evidence="3" id="KW-1185">Reference proteome</keyword>
<proteinExistence type="predicted"/>
<dbReference type="EMBL" id="PKPP01001601">
    <property type="protein sequence ID" value="PWA81340.1"/>
    <property type="molecule type" value="Genomic_DNA"/>
</dbReference>
<protein>
    <submittedName>
        <fullName evidence="2">Uncharacterized protein</fullName>
    </submittedName>
</protein>
<sequence>MELEDEERKLQETLEYPKIIEHEAKQRHIAEQHKSSSRVTPTGNPVDDEWKPFRLEPIKQNNGAWSPLENDLCNAKDGFLERTGTDSLITHNALLVFCETWFEVWVVQICKIEVGKIELGTLAISIVWVKKLTSACAADRCLMLSTCFDFQYVAISITCYTS</sequence>
<evidence type="ECO:0000313" key="3">
    <source>
        <dbReference type="Proteomes" id="UP000245207"/>
    </source>
</evidence>
<evidence type="ECO:0000256" key="1">
    <source>
        <dbReference type="SAM" id="MobiDB-lite"/>
    </source>
</evidence>
<dbReference type="Proteomes" id="UP000245207">
    <property type="component" value="Unassembled WGS sequence"/>
</dbReference>
<comment type="caution">
    <text evidence="2">The sequence shown here is derived from an EMBL/GenBank/DDBJ whole genome shotgun (WGS) entry which is preliminary data.</text>
</comment>
<reference evidence="2 3" key="1">
    <citation type="journal article" date="2018" name="Mol. Plant">
        <title>The genome of Artemisia annua provides insight into the evolution of Asteraceae family and artemisinin biosynthesis.</title>
        <authorList>
            <person name="Shen Q."/>
            <person name="Zhang L."/>
            <person name="Liao Z."/>
            <person name="Wang S."/>
            <person name="Yan T."/>
            <person name="Shi P."/>
            <person name="Liu M."/>
            <person name="Fu X."/>
            <person name="Pan Q."/>
            <person name="Wang Y."/>
            <person name="Lv Z."/>
            <person name="Lu X."/>
            <person name="Zhang F."/>
            <person name="Jiang W."/>
            <person name="Ma Y."/>
            <person name="Chen M."/>
            <person name="Hao X."/>
            <person name="Li L."/>
            <person name="Tang Y."/>
            <person name="Lv G."/>
            <person name="Zhou Y."/>
            <person name="Sun X."/>
            <person name="Brodelius P.E."/>
            <person name="Rose J.K.C."/>
            <person name="Tang K."/>
        </authorList>
    </citation>
    <scope>NUCLEOTIDE SEQUENCE [LARGE SCALE GENOMIC DNA]</scope>
    <source>
        <strain evidence="3">cv. Huhao1</strain>
        <tissue evidence="2">Leaf</tissue>
    </source>
</reference>
<dbReference type="STRING" id="35608.A0A2U1P6J7"/>
<accession>A0A2U1P6J7</accession>
<dbReference type="AlphaFoldDB" id="A0A2U1P6J7"/>